<sequence>MDFTSLFKQTVGNDLHPYPYQVALAHRDWPDIVDIPTGLGKTAAIITTWIYKRLQQDPQTPRRLVYCLPMRVLVEQTAAHAEQWVNALTEQHIYTEASRPLVHLLMGGDVDQNWDAMPERDQILIGTQDQLLSRALNRGYSMSRFRWPVHFGLLNNDCLWVMDEIQLMGEGLATTAQLQAFREHFQSAFPVRSVWMSATLRPSWLSTIDFSPRVDSLVSQSLSESDLTHSAVTKRLEASKPLEKAPCSSNEPKKLAQFALECHKAGTRTLVVLNTVKRAQALFQHLKKHKPKCDLVLIHSRFRAQDKAHAIEKLLSPVNEQGTICVTTQVIEAGVDVSSSTLITDLAPWASLIQRFGRCNRDGHENDAKIYWLGLDITKKGHSAPYKADELLKATHILESLLNAKPSTLPAPNNDPQYLHVLRKKDLVDLFDTTPDIAGADIDVSRFIRDVDDYSLQVFWRYLDGKEPSALEPAPAKQELCNVPITSLQSAPDLKKWRWDYLEKEWQRIWRNEELYPGLTILLDTAAGGYSAELGWTGNKNDVPAPLPTREKPFEAHDDDTITSMGWQTLSDHVQAVVNELDLLLDCLPLDDYESIEALKLAARWHDSGKAHPVFQEAMVKNTTPPEQNKLWGKTFLGNVTYSRRGFRHELASALAMIENGLPDLAVYLAAAHHGKLRLTIRSLPNETKPDQMEKRFAKGIWDGDVLPEAELGNGTVMSETTLDLSVMELGEGAKGPSWLSRTLKLRDSQRLGPFKLAYLEALLRIADWRASRNQDSSHA</sequence>
<evidence type="ECO:0000256" key="5">
    <source>
        <dbReference type="ARBA" id="ARBA00022741"/>
    </source>
</evidence>
<dbReference type="Pfam" id="PF18019">
    <property type="entry name" value="Cas3_HD"/>
    <property type="match status" value="1"/>
</dbReference>
<keyword evidence="15" id="KW-1185">Reference proteome</keyword>
<name>C8X3A9_DESRD</name>
<evidence type="ECO:0000256" key="9">
    <source>
        <dbReference type="ARBA" id="ARBA00023118"/>
    </source>
</evidence>
<dbReference type="GO" id="GO:0051607">
    <property type="term" value="P:defense response to virus"/>
    <property type="evidence" value="ECO:0007669"/>
    <property type="project" value="UniProtKB-KW"/>
</dbReference>
<evidence type="ECO:0000259" key="11">
    <source>
        <dbReference type="PROSITE" id="PS51192"/>
    </source>
</evidence>
<dbReference type="Gene3D" id="1.10.3210.30">
    <property type="match status" value="1"/>
</dbReference>
<dbReference type="Gene3D" id="3.40.50.300">
    <property type="entry name" value="P-loop containing nucleotide triphosphate hydrolases"/>
    <property type="match status" value="2"/>
</dbReference>
<keyword evidence="7" id="KW-0347">Helicase</keyword>
<comment type="similarity">
    <text evidence="2">In the central section; belongs to the CRISPR-associated helicase Cas3 family.</text>
</comment>
<dbReference type="InterPro" id="IPR027417">
    <property type="entry name" value="P-loop_NTPase"/>
</dbReference>
<dbReference type="GO" id="GO:0003724">
    <property type="term" value="F:RNA helicase activity"/>
    <property type="evidence" value="ECO:0007669"/>
    <property type="project" value="TreeGrafter"/>
</dbReference>
<dbReference type="InterPro" id="IPR006483">
    <property type="entry name" value="CRISPR-assoc_Cas3_HD"/>
</dbReference>
<evidence type="ECO:0000256" key="1">
    <source>
        <dbReference type="ARBA" id="ARBA00006847"/>
    </source>
</evidence>
<dbReference type="GO" id="GO:0004518">
    <property type="term" value="F:nuclease activity"/>
    <property type="evidence" value="ECO:0007669"/>
    <property type="project" value="UniProtKB-KW"/>
</dbReference>
<accession>C8X3A9</accession>
<dbReference type="InterPro" id="IPR050079">
    <property type="entry name" value="DEAD_box_RNA_helicase"/>
</dbReference>
<dbReference type="NCBIfam" id="TIGR01587">
    <property type="entry name" value="cas3_core"/>
    <property type="match status" value="1"/>
</dbReference>
<dbReference type="Proteomes" id="UP000001052">
    <property type="component" value="Chromosome"/>
</dbReference>
<dbReference type="KEGG" id="drt:Dret_1622"/>
<keyword evidence="5" id="KW-0547">Nucleotide-binding</keyword>
<feature type="domain" description="HD Cas3-type" evidence="13">
    <location>
        <begin position="563"/>
        <end position="770"/>
    </location>
</feature>
<evidence type="ECO:0000259" key="12">
    <source>
        <dbReference type="PROSITE" id="PS51194"/>
    </source>
</evidence>
<dbReference type="STRING" id="485915.Dret_1622"/>
<evidence type="ECO:0000256" key="10">
    <source>
        <dbReference type="ARBA" id="ARBA00038437"/>
    </source>
</evidence>
<feature type="domain" description="Helicase ATP-binding" evidence="11">
    <location>
        <begin position="22"/>
        <end position="218"/>
    </location>
</feature>
<keyword evidence="9" id="KW-0051">Antiviral defense</keyword>
<dbReference type="InterPro" id="IPR014001">
    <property type="entry name" value="Helicase_ATP-bd"/>
</dbReference>
<evidence type="ECO:0000256" key="3">
    <source>
        <dbReference type="ARBA" id="ARBA00022722"/>
    </source>
</evidence>
<evidence type="ECO:0000259" key="13">
    <source>
        <dbReference type="PROSITE" id="PS51643"/>
    </source>
</evidence>
<dbReference type="SMART" id="SM00487">
    <property type="entry name" value="DEXDc"/>
    <property type="match status" value="1"/>
</dbReference>
<dbReference type="HOGENOM" id="CLU_010520_1_0_7"/>
<keyword evidence="8" id="KW-0067">ATP-binding</keyword>
<dbReference type="GO" id="GO:0046872">
    <property type="term" value="F:metal ion binding"/>
    <property type="evidence" value="ECO:0007669"/>
    <property type="project" value="UniProtKB-KW"/>
</dbReference>
<dbReference type="Pfam" id="PF22590">
    <property type="entry name" value="Cas3-like_C_2"/>
    <property type="match status" value="1"/>
</dbReference>
<evidence type="ECO:0000256" key="7">
    <source>
        <dbReference type="ARBA" id="ARBA00022806"/>
    </source>
</evidence>
<dbReference type="PROSITE" id="PS51192">
    <property type="entry name" value="HELICASE_ATP_BIND_1"/>
    <property type="match status" value="1"/>
</dbReference>
<dbReference type="RefSeq" id="WP_015752049.1">
    <property type="nucleotide sequence ID" value="NC_013223.1"/>
</dbReference>
<dbReference type="InterPro" id="IPR054712">
    <property type="entry name" value="Cas3-like_dom"/>
</dbReference>
<dbReference type="PROSITE" id="PS51643">
    <property type="entry name" value="HD_CAS3"/>
    <property type="match status" value="1"/>
</dbReference>
<evidence type="ECO:0000256" key="8">
    <source>
        <dbReference type="ARBA" id="ARBA00022840"/>
    </source>
</evidence>
<dbReference type="AlphaFoldDB" id="C8X3A9"/>
<comment type="similarity">
    <text evidence="10">Belongs to the DEAD box helicase family.</text>
</comment>
<evidence type="ECO:0000256" key="2">
    <source>
        <dbReference type="ARBA" id="ARBA00009046"/>
    </source>
</evidence>
<evidence type="ECO:0000256" key="4">
    <source>
        <dbReference type="ARBA" id="ARBA00022723"/>
    </source>
</evidence>
<dbReference type="InterPro" id="IPR011545">
    <property type="entry name" value="DEAD/DEAH_box_helicase_dom"/>
</dbReference>
<protein>
    <submittedName>
        <fullName evidence="14">CRISPR-associated helicase Cas3</fullName>
    </submittedName>
</protein>
<dbReference type="EMBL" id="CP001734">
    <property type="protein sequence ID" value="ACV68906.1"/>
    <property type="molecule type" value="Genomic_DNA"/>
</dbReference>
<dbReference type="InterPro" id="IPR038257">
    <property type="entry name" value="CRISPR-assoc_Cas3_HD_sf"/>
</dbReference>
<evidence type="ECO:0000313" key="14">
    <source>
        <dbReference type="EMBL" id="ACV68906.1"/>
    </source>
</evidence>
<reference evidence="14 15" key="2">
    <citation type="journal article" date="2010" name="Stand. Genomic Sci.">
        <title>Complete genome sequence of Desulfohalobium retbaense type strain (HR(100)).</title>
        <authorList>
            <person name="Spring S."/>
            <person name="Nolan M."/>
            <person name="Lapidus A."/>
            <person name="Glavina Del Rio T."/>
            <person name="Copeland A."/>
            <person name="Tice H."/>
            <person name="Cheng J.F."/>
            <person name="Lucas S."/>
            <person name="Land M."/>
            <person name="Chen F."/>
            <person name="Bruce D."/>
            <person name="Goodwin L."/>
            <person name="Pitluck S."/>
            <person name="Ivanova N."/>
            <person name="Mavromatis K."/>
            <person name="Mikhailova N."/>
            <person name="Pati A."/>
            <person name="Chen A."/>
            <person name="Palaniappan K."/>
            <person name="Hauser L."/>
            <person name="Chang Y.J."/>
            <person name="Jeffries C.D."/>
            <person name="Munk C."/>
            <person name="Kiss H."/>
            <person name="Chain P."/>
            <person name="Han C."/>
            <person name="Brettin T."/>
            <person name="Detter J.C."/>
            <person name="Schuler E."/>
            <person name="Goker M."/>
            <person name="Rohde M."/>
            <person name="Bristow J."/>
            <person name="Eisen J.A."/>
            <person name="Markowitz V."/>
            <person name="Hugenholtz P."/>
            <person name="Kyrpides N.C."/>
            <person name="Klenk H.P."/>
        </authorList>
    </citation>
    <scope>NUCLEOTIDE SEQUENCE [LARGE SCALE GENOMIC DNA]</scope>
    <source>
        <strain evidence="14 15">DSM 5692</strain>
    </source>
</reference>
<dbReference type="GO" id="GO:0005829">
    <property type="term" value="C:cytosol"/>
    <property type="evidence" value="ECO:0007669"/>
    <property type="project" value="TreeGrafter"/>
</dbReference>
<organism evidence="14 15">
    <name type="scientific">Desulfohalobium retbaense (strain ATCC 49708 / DSM 5692 / JCM 16813 / HR100)</name>
    <dbReference type="NCBI Taxonomy" id="485915"/>
    <lineage>
        <taxon>Bacteria</taxon>
        <taxon>Pseudomonadati</taxon>
        <taxon>Thermodesulfobacteriota</taxon>
        <taxon>Desulfovibrionia</taxon>
        <taxon>Desulfovibrionales</taxon>
        <taxon>Desulfohalobiaceae</taxon>
        <taxon>Desulfohalobium</taxon>
    </lineage>
</organism>
<evidence type="ECO:0000256" key="6">
    <source>
        <dbReference type="ARBA" id="ARBA00022801"/>
    </source>
</evidence>
<dbReference type="OrthoDB" id="9810236at2"/>
<dbReference type="InterPro" id="IPR006474">
    <property type="entry name" value="Helicase_Cas3_CRISPR-ass_core"/>
</dbReference>
<feature type="domain" description="Helicase C-terminal" evidence="12">
    <location>
        <begin position="254"/>
        <end position="417"/>
    </location>
</feature>
<gene>
    <name evidence="14" type="ordered locus">Dret_1622</name>
</gene>
<dbReference type="GO" id="GO:0016787">
    <property type="term" value="F:hydrolase activity"/>
    <property type="evidence" value="ECO:0007669"/>
    <property type="project" value="UniProtKB-KW"/>
</dbReference>
<dbReference type="PANTHER" id="PTHR47959:SF16">
    <property type="entry name" value="CRISPR-ASSOCIATED NUCLEASE_HELICASE CAS3-RELATED"/>
    <property type="match status" value="1"/>
</dbReference>
<dbReference type="SMART" id="SM00490">
    <property type="entry name" value="HELICc"/>
    <property type="match status" value="1"/>
</dbReference>
<dbReference type="SUPFAM" id="SSF52540">
    <property type="entry name" value="P-loop containing nucleoside triphosphate hydrolases"/>
    <property type="match status" value="1"/>
</dbReference>
<comment type="similarity">
    <text evidence="1">In the N-terminal section; belongs to the CRISPR-associated nuclease Cas3-HD family.</text>
</comment>
<dbReference type="GO" id="GO:0003676">
    <property type="term" value="F:nucleic acid binding"/>
    <property type="evidence" value="ECO:0007669"/>
    <property type="project" value="InterPro"/>
</dbReference>
<keyword evidence="6" id="KW-0378">Hydrolase</keyword>
<dbReference type="Pfam" id="PF00270">
    <property type="entry name" value="DEAD"/>
    <property type="match status" value="1"/>
</dbReference>
<proteinExistence type="inferred from homology"/>
<keyword evidence="4" id="KW-0479">Metal-binding</keyword>
<reference evidence="15" key="1">
    <citation type="submission" date="2009-09" db="EMBL/GenBank/DDBJ databases">
        <title>The complete chromosome of Desulfohalobium retbaense DSM 5692.</title>
        <authorList>
            <consortium name="US DOE Joint Genome Institute (JGI-PGF)"/>
            <person name="Lucas S."/>
            <person name="Copeland A."/>
            <person name="Lapidus A."/>
            <person name="Glavina del Rio T."/>
            <person name="Dalin E."/>
            <person name="Tice H."/>
            <person name="Bruce D."/>
            <person name="Goodwin L."/>
            <person name="Pitluck S."/>
            <person name="Kyrpides N."/>
            <person name="Mavromatis K."/>
            <person name="Ivanova N."/>
            <person name="Mikhailova N."/>
            <person name="Munk A.C."/>
            <person name="Brettin T."/>
            <person name="Detter J.C."/>
            <person name="Han C."/>
            <person name="Tapia R."/>
            <person name="Larimer F."/>
            <person name="Land M."/>
            <person name="Hauser L."/>
            <person name="Markowitz V."/>
            <person name="Cheng J.-F."/>
            <person name="Hugenholtz P."/>
            <person name="Woyke T."/>
            <person name="Wu D."/>
            <person name="Spring S."/>
            <person name="Klenk H.-P."/>
            <person name="Eisen J.A."/>
        </authorList>
    </citation>
    <scope>NUCLEOTIDE SEQUENCE [LARGE SCALE GENOMIC DNA]</scope>
    <source>
        <strain evidence="15">DSM 5692</strain>
    </source>
</reference>
<dbReference type="GO" id="GO:0005524">
    <property type="term" value="F:ATP binding"/>
    <property type="evidence" value="ECO:0007669"/>
    <property type="project" value="UniProtKB-KW"/>
</dbReference>
<keyword evidence="3" id="KW-0540">Nuclease</keyword>
<dbReference type="eggNOG" id="COG1203">
    <property type="taxonomic scope" value="Bacteria"/>
</dbReference>
<dbReference type="PANTHER" id="PTHR47959">
    <property type="entry name" value="ATP-DEPENDENT RNA HELICASE RHLE-RELATED"/>
    <property type="match status" value="1"/>
</dbReference>
<dbReference type="PROSITE" id="PS51194">
    <property type="entry name" value="HELICASE_CTER"/>
    <property type="match status" value="1"/>
</dbReference>
<evidence type="ECO:0000313" key="15">
    <source>
        <dbReference type="Proteomes" id="UP000001052"/>
    </source>
</evidence>
<dbReference type="InterPro" id="IPR001650">
    <property type="entry name" value="Helicase_C-like"/>
</dbReference>